<proteinExistence type="predicted"/>
<accession>A0A7C4LKD8</accession>
<dbReference type="Gene3D" id="2.60.40.1080">
    <property type="match status" value="2"/>
</dbReference>
<evidence type="ECO:0000259" key="2">
    <source>
        <dbReference type="Pfam" id="PF07587"/>
    </source>
</evidence>
<comment type="caution">
    <text evidence="3">The sequence shown here is derived from an EMBL/GenBank/DDBJ whole genome shotgun (WGS) entry which is preliminary data.</text>
</comment>
<dbReference type="AlphaFoldDB" id="A0A7C4LKD8"/>
<dbReference type="EMBL" id="DSVQ01000012">
    <property type="protein sequence ID" value="HGT39252.1"/>
    <property type="molecule type" value="Genomic_DNA"/>
</dbReference>
<gene>
    <name evidence="3" type="ORF">ENS64_08325</name>
</gene>
<feature type="domain" description="DUF1553" evidence="2">
    <location>
        <begin position="521"/>
        <end position="748"/>
    </location>
</feature>
<dbReference type="PANTHER" id="PTHR35889">
    <property type="entry name" value="CYCLOINULO-OLIGOSACCHARIDE FRUCTANOTRANSFERASE-RELATED"/>
    <property type="match status" value="1"/>
</dbReference>
<dbReference type="InterPro" id="IPR022655">
    <property type="entry name" value="DUF1553"/>
</dbReference>
<evidence type="ECO:0000313" key="3">
    <source>
        <dbReference type="EMBL" id="HGT39252.1"/>
    </source>
</evidence>
<dbReference type="SUPFAM" id="SSF49373">
    <property type="entry name" value="Invasin/intimin cell-adhesion fragments"/>
    <property type="match status" value="1"/>
</dbReference>
<sequence length="776" mass="86111">MVQSPGADEAEDRSVDLTSVAQYRSSDPAVVEVSPAGRLLPRGNGTATVHVTHEGGSGQCVVTVAGFVPEPVISFRDQIRPVLNKNGCMMGGCHATQYGQGGFKLSVFGFDAVADREAIVRDALGRRVNFLAPADSLLLKKPTMTLPHGGGRRLEIGSPDYELLMAWIRGGAPAPEPADREISRLVVRPAQRLCEPGDRQQLRVEAHYADGEVHDVTAWCRFDALDEAVVTVSRDGLCSVHGRGQAVVMVRFEGQADICTFVVPYGPPAVLAGWEHQNFIDELAARKFQELGIEPSGLCDDLTFLRRVFLDATGTLPSLEEIQEFSASTAAHKRQEWIDRVLGLTDHPRTSLYNDRYAAYWTLKWSDLLRNNSRDLQDQGMWALHNWIKEQFRANVPFDRFVRELVQGKGSVYSNGPANYFVVNNNPNEAAEATAQTFLGVRLQCAQCHHHPFEKYGQDDYYGFAAFFARVGLKTSQEFGLFGGERVVLARTSGEVRHPRTGQVMTPKPLDAPAVDHPLDRRVALAEWMTSPNNGAFARATVNRYWNWLLGRGLVEPVDDLRATNPPTNVALMQALADHFVQQQYDVKQLLRTVMSSRLYQLDSQPTAQNVADERFYSHFRVKRLTAEPLLDAIDYACGTQTKFPNLPLGTRAIEIPDAEYPDVFLNTFAKPRRTSVCECERPSDPNLAQALHTLNGDILSGKIADKNGRVARLTAANKSPAEVIRELYLATLCRPPTADELSAAERLVAESPSPREGYEDLLWALINSKAFLFVR</sequence>
<organism evidence="3">
    <name type="scientific">Schlesneria paludicola</name>
    <dbReference type="NCBI Taxonomy" id="360056"/>
    <lineage>
        <taxon>Bacteria</taxon>
        <taxon>Pseudomonadati</taxon>
        <taxon>Planctomycetota</taxon>
        <taxon>Planctomycetia</taxon>
        <taxon>Planctomycetales</taxon>
        <taxon>Planctomycetaceae</taxon>
        <taxon>Schlesneria</taxon>
    </lineage>
</organism>
<dbReference type="Pfam" id="PF07583">
    <property type="entry name" value="PSCyt2"/>
    <property type="match status" value="1"/>
</dbReference>
<dbReference type="PANTHER" id="PTHR35889:SF3">
    <property type="entry name" value="F-BOX DOMAIN-CONTAINING PROTEIN"/>
    <property type="match status" value="1"/>
</dbReference>
<evidence type="ECO:0000259" key="1">
    <source>
        <dbReference type="Pfam" id="PF07583"/>
    </source>
</evidence>
<reference evidence="3" key="1">
    <citation type="journal article" date="2020" name="mSystems">
        <title>Genome- and Community-Level Interaction Insights into Carbon Utilization and Element Cycling Functions of Hydrothermarchaeota in Hydrothermal Sediment.</title>
        <authorList>
            <person name="Zhou Z."/>
            <person name="Liu Y."/>
            <person name="Xu W."/>
            <person name="Pan J."/>
            <person name="Luo Z.H."/>
            <person name="Li M."/>
        </authorList>
    </citation>
    <scope>NUCLEOTIDE SEQUENCE [LARGE SCALE GENOMIC DNA]</scope>
    <source>
        <strain evidence="3">SpSt-508</strain>
    </source>
</reference>
<dbReference type="Pfam" id="PF07587">
    <property type="entry name" value="PSD1"/>
    <property type="match status" value="1"/>
</dbReference>
<name>A0A7C4LKD8_9PLAN</name>
<dbReference type="InterPro" id="IPR011444">
    <property type="entry name" value="DUF1549"/>
</dbReference>
<feature type="domain" description="DUF1549" evidence="1">
    <location>
        <begin position="280"/>
        <end position="471"/>
    </location>
</feature>
<dbReference type="InterPro" id="IPR008964">
    <property type="entry name" value="Invasin/intimin_cell_adhesion"/>
</dbReference>
<protein>
    <submittedName>
        <fullName evidence="3">DUF1553 domain-containing protein</fullName>
    </submittedName>
</protein>